<dbReference type="PROSITE" id="PS50048">
    <property type="entry name" value="ZN2_CY6_FUNGAL_2"/>
    <property type="match status" value="1"/>
</dbReference>
<keyword evidence="4" id="KW-0804">Transcription</keyword>
<reference evidence="8 9" key="1">
    <citation type="journal article" date="2019" name="New Phytol.">
        <title>Comparative genomics reveals unique wood-decay strategies and fruiting body development in the Schizophyllaceae.</title>
        <authorList>
            <person name="Almasi E."/>
            <person name="Sahu N."/>
            <person name="Krizsan K."/>
            <person name="Balint B."/>
            <person name="Kovacs G.M."/>
            <person name="Kiss B."/>
            <person name="Cseklye J."/>
            <person name="Drula E."/>
            <person name="Henrissat B."/>
            <person name="Nagy I."/>
            <person name="Chovatia M."/>
            <person name="Adam C."/>
            <person name="LaButti K."/>
            <person name="Lipzen A."/>
            <person name="Riley R."/>
            <person name="Grigoriev I.V."/>
            <person name="Nagy L.G."/>
        </authorList>
    </citation>
    <scope>NUCLEOTIDE SEQUENCE [LARGE SCALE GENOMIC DNA]</scope>
    <source>
        <strain evidence="8 9">NL-1724</strain>
    </source>
</reference>
<dbReference type="GO" id="GO:0005634">
    <property type="term" value="C:nucleus"/>
    <property type="evidence" value="ECO:0007669"/>
    <property type="project" value="UniProtKB-SubCell"/>
</dbReference>
<dbReference type="Pfam" id="PF00172">
    <property type="entry name" value="Zn_clus"/>
    <property type="match status" value="1"/>
</dbReference>
<evidence type="ECO:0000256" key="6">
    <source>
        <dbReference type="SAM" id="MobiDB-lite"/>
    </source>
</evidence>
<dbReference type="InterPro" id="IPR007219">
    <property type="entry name" value="XnlR_reg_dom"/>
</dbReference>
<dbReference type="PANTHER" id="PTHR47338">
    <property type="entry name" value="ZN(II)2CYS6 TRANSCRIPTION FACTOR (EUROFUNG)-RELATED"/>
    <property type="match status" value="1"/>
</dbReference>
<keyword evidence="3" id="KW-0805">Transcription regulation</keyword>
<dbReference type="GO" id="GO:0000981">
    <property type="term" value="F:DNA-binding transcription factor activity, RNA polymerase II-specific"/>
    <property type="evidence" value="ECO:0007669"/>
    <property type="project" value="InterPro"/>
</dbReference>
<evidence type="ECO:0000256" key="1">
    <source>
        <dbReference type="ARBA" id="ARBA00004123"/>
    </source>
</evidence>
<evidence type="ECO:0000256" key="5">
    <source>
        <dbReference type="ARBA" id="ARBA00023242"/>
    </source>
</evidence>
<organism evidence="8 9">
    <name type="scientific">Schizophyllum amplum</name>
    <dbReference type="NCBI Taxonomy" id="97359"/>
    <lineage>
        <taxon>Eukaryota</taxon>
        <taxon>Fungi</taxon>
        <taxon>Dikarya</taxon>
        <taxon>Basidiomycota</taxon>
        <taxon>Agaricomycotina</taxon>
        <taxon>Agaricomycetes</taxon>
        <taxon>Agaricomycetidae</taxon>
        <taxon>Agaricales</taxon>
        <taxon>Schizophyllaceae</taxon>
        <taxon>Schizophyllum</taxon>
    </lineage>
</organism>
<proteinExistence type="predicted"/>
<keyword evidence="9" id="KW-1185">Reference proteome</keyword>
<evidence type="ECO:0000256" key="3">
    <source>
        <dbReference type="ARBA" id="ARBA00023015"/>
    </source>
</evidence>
<sequence length="496" mass="54009">MSSAIPSKAKSCYNCRRRKVKCDGARPICGHCLKTPTGRDDCQYLEDGPSQADMLEAQVAALEDRLAKLQGPGEPITLFNPHQRRAQQPSLPPSSREARAATVVDEPPQQTARALLNAFAVHSSQIGFFMDRQRFLGRFSSPMGHHDRPAPSLLHAVNLWGSRFSHGGVDGYREQQFLVAALHHLPKDLAKSHPLYLLDIIQAEILVSFYFLELGKSVDGLYHSNTAISLCLGARLNLVHSPDPNAAPPTEPALDAERVRAFWNCLILDNYWCIAHGSASALESIKIDTPWPEEAPIARYSRDTVTDWLKGSSAGGTSLLSLNAKAAILMQRTTTMMARNRLDPNARPSPAVAAELTALDGALQATRSQLFHLDRYRRDMQVVISDALICASLTRLHISYVNSSPVSRTKCVAAVDAVANTARGLRPHDVAWVSPIMATLWTVVAEVSLLLPDTNQGSLMGRSGAKAVLSAMVAYASTADGVMVSHHHHLKSSVST</sequence>
<feature type="region of interest" description="Disordered" evidence="6">
    <location>
        <begin position="72"/>
        <end position="104"/>
    </location>
</feature>
<keyword evidence="5" id="KW-0539">Nucleus</keyword>
<dbReference type="PANTHER" id="PTHR47338:SF29">
    <property type="entry name" value="ZN(2)-C6 FUNGAL-TYPE DOMAIN-CONTAINING PROTEIN"/>
    <property type="match status" value="1"/>
</dbReference>
<keyword evidence="2" id="KW-0479">Metal-binding</keyword>
<dbReference type="Gene3D" id="4.10.240.10">
    <property type="entry name" value="Zn(2)-C6 fungal-type DNA-binding domain"/>
    <property type="match status" value="1"/>
</dbReference>
<dbReference type="OrthoDB" id="2309723at2759"/>
<protein>
    <recommendedName>
        <fullName evidence="7">Zn(2)-C6 fungal-type domain-containing protein</fullName>
    </recommendedName>
</protein>
<name>A0A550CNH9_9AGAR</name>
<evidence type="ECO:0000313" key="9">
    <source>
        <dbReference type="Proteomes" id="UP000320762"/>
    </source>
</evidence>
<dbReference type="InterPro" id="IPR036864">
    <property type="entry name" value="Zn2-C6_fun-type_DNA-bd_sf"/>
</dbReference>
<dbReference type="GO" id="GO:0003677">
    <property type="term" value="F:DNA binding"/>
    <property type="evidence" value="ECO:0007669"/>
    <property type="project" value="InterPro"/>
</dbReference>
<evidence type="ECO:0000256" key="2">
    <source>
        <dbReference type="ARBA" id="ARBA00022723"/>
    </source>
</evidence>
<dbReference type="CDD" id="cd12148">
    <property type="entry name" value="fungal_TF_MHR"/>
    <property type="match status" value="1"/>
</dbReference>
<gene>
    <name evidence="8" type="ORF">BD626DRAFT_487573</name>
</gene>
<dbReference type="SUPFAM" id="SSF57701">
    <property type="entry name" value="Zn2/Cys6 DNA-binding domain"/>
    <property type="match status" value="1"/>
</dbReference>
<dbReference type="SMART" id="SM00906">
    <property type="entry name" value="Fungal_trans"/>
    <property type="match status" value="1"/>
</dbReference>
<dbReference type="EMBL" id="VDMD01000004">
    <property type="protein sequence ID" value="TRM66360.1"/>
    <property type="molecule type" value="Genomic_DNA"/>
</dbReference>
<evidence type="ECO:0000259" key="7">
    <source>
        <dbReference type="PROSITE" id="PS50048"/>
    </source>
</evidence>
<feature type="domain" description="Zn(2)-C6 fungal-type" evidence="7">
    <location>
        <begin position="11"/>
        <end position="44"/>
    </location>
</feature>
<dbReference type="InterPro" id="IPR050815">
    <property type="entry name" value="TF_fung"/>
</dbReference>
<dbReference type="STRING" id="97359.A0A550CNH9"/>
<evidence type="ECO:0000256" key="4">
    <source>
        <dbReference type="ARBA" id="ARBA00023163"/>
    </source>
</evidence>
<dbReference type="Proteomes" id="UP000320762">
    <property type="component" value="Unassembled WGS sequence"/>
</dbReference>
<accession>A0A550CNH9</accession>
<dbReference type="SMART" id="SM00066">
    <property type="entry name" value="GAL4"/>
    <property type="match status" value="1"/>
</dbReference>
<dbReference type="GO" id="GO:0008270">
    <property type="term" value="F:zinc ion binding"/>
    <property type="evidence" value="ECO:0007669"/>
    <property type="project" value="InterPro"/>
</dbReference>
<evidence type="ECO:0000313" key="8">
    <source>
        <dbReference type="EMBL" id="TRM66360.1"/>
    </source>
</evidence>
<comment type="subcellular location">
    <subcellularLocation>
        <location evidence="1">Nucleus</location>
    </subcellularLocation>
</comment>
<dbReference type="InterPro" id="IPR001138">
    <property type="entry name" value="Zn2Cys6_DnaBD"/>
</dbReference>
<comment type="caution">
    <text evidence="8">The sequence shown here is derived from an EMBL/GenBank/DDBJ whole genome shotgun (WGS) entry which is preliminary data.</text>
</comment>
<dbReference type="CDD" id="cd00067">
    <property type="entry name" value="GAL4"/>
    <property type="match status" value="1"/>
</dbReference>
<dbReference type="Pfam" id="PF04082">
    <property type="entry name" value="Fungal_trans"/>
    <property type="match status" value="1"/>
</dbReference>
<dbReference type="AlphaFoldDB" id="A0A550CNH9"/>
<dbReference type="GO" id="GO:0006351">
    <property type="term" value="P:DNA-templated transcription"/>
    <property type="evidence" value="ECO:0007669"/>
    <property type="project" value="InterPro"/>
</dbReference>